<dbReference type="Pfam" id="PF20149">
    <property type="entry name" value="DUF6532"/>
    <property type="match status" value="1"/>
</dbReference>
<reference evidence="3 4" key="1">
    <citation type="journal article" date="2024" name="J Genomics">
        <title>Draft genome sequencing and assembly of Favolaschia claudopus CIRM-BRFM 2984 isolated from oak limbs.</title>
        <authorList>
            <person name="Navarro D."/>
            <person name="Drula E."/>
            <person name="Chaduli D."/>
            <person name="Cazenave R."/>
            <person name="Ahrendt S."/>
            <person name="Wang J."/>
            <person name="Lipzen A."/>
            <person name="Daum C."/>
            <person name="Barry K."/>
            <person name="Grigoriev I.V."/>
            <person name="Favel A."/>
            <person name="Rosso M.N."/>
            <person name="Martin F."/>
        </authorList>
    </citation>
    <scope>NUCLEOTIDE SEQUENCE [LARGE SCALE GENOMIC DNA]</scope>
    <source>
        <strain evidence="3 4">CIRM-BRFM 2984</strain>
    </source>
</reference>
<name>A0AAV9Z5M4_9AGAR</name>
<feature type="region of interest" description="Disordered" evidence="1">
    <location>
        <begin position="1"/>
        <end position="61"/>
    </location>
</feature>
<dbReference type="InterPro" id="IPR045341">
    <property type="entry name" value="DUF6532"/>
</dbReference>
<accession>A0AAV9Z5M4</accession>
<organism evidence="3 4">
    <name type="scientific">Favolaschia claudopus</name>
    <dbReference type="NCBI Taxonomy" id="2862362"/>
    <lineage>
        <taxon>Eukaryota</taxon>
        <taxon>Fungi</taxon>
        <taxon>Dikarya</taxon>
        <taxon>Basidiomycota</taxon>
        <taxon>Agaricomycotina</taxon>
        <taxon>Agaricomycetes</taxon>
        <taxon>Agaricomycetidae</taxon>
        <taxon>Agaricales</taxon>
        <taxon>Marasmiineae</taxon>
        <taxon>Mycenaceae</taxon>
        <taxon>Favolaschia</taxon>
    </lineage>
</organism>
<sequence length="337" mass="37956">LPPAVPMRLRPSPPPPPPPAALTRRIRSTSPAAGDKRARSPSDDLRVVQAQRTSTTSRPKAHDFDDITQEALAVAIKVYRCFCAGRHAFPDHTLEVSWVCEAWALACRKVNINMELTPTLTKLITKRGTHLRGEVKTKARPIVELQFGFKRVYINGQNKSTIKHNRDWAEELTTDLTFTFLDPKARKGMYKSTAIQKLTNAVFFANRRDEGPTFPEYFNPFPKPAMALILTALHNSIDEWNTGIRADTPFTANEYRDVYEKHLKALNKFDSHTAKYAILPSIQARLYNTGRFHSGAEPLVFPKPDIRMSDLEAAIEEFDEDATDTEGEYGAGSDEDN</sequence>
<feature type="compositionally biased region" description="Pro residues" evidence="1">
    <location>
        <begin position="1"/>
        <end position="20"/>
    </location>
</feature>
<feature type="compositionally biased region" description="Basic and acidic residues" evidence="1">
    <location>
        <begin position="34"/>
        <end position="46"/>
    </location>
</feature>
<keyword evidence="4" id="KW-1185">Reference proteome</keyword>
<dbReference type="EMBL" id="JAWWNJ010000200">
    <property type="protein sequence ID" value="KAK6971928.1"/>
    <property type="molecule type" value="Genomic_DNA"/>
</dbReference>
<evidence type="ECO:0000256" key="1">
    <source>
        <dbReference type="SAM" id="MobiDB-lite"/>
    </source>
</evidence>
<feature type="non-terminal residue" evidence="3">
    <location>
        <position position="1"/>
    </location>
</feature>
<evidence type="ECO:0000313" key="4">
    <source>
        <dbReference type="Proteomes" id="UP001362999"/>
    </source>
</evidence>
<proteinExistence type="predicted"/>
<evidence type="ECO:0000259" key="2">
    <source>
        <dbReference type="Pfam" id="PF20149"/>
    </source>
</evidence>
<feature type="region of interest" description="Disordered" evidence="1">
    <location>
        <begin position="317"/>
        <end position="337"/>
    </location>
</feature>
<comment type="caution">
    <text evidence="3">The sequence shown here is derived from an EMBL/GenBank/DDBJ whole genome shotgun (WGS) entry which is preliminary data.</text>
</comment>
<dbReference type="Proteomes" id="UP001362999">
    <property type="component" value="Unassembled WGS sequence"/>
</dbReference>
<evidence type="ECO:0000313" key="3">
    <source>
        <dbReference type="EMBL" id="KAK6971928.1"/>
    </source>
</evidence>
<gene>
    <name evidence="3" type="ORF">R3P38DRAFT_2586128</name>
</gene>
<dbReference type="AlphaFoldDB" id="A0AAV9Z5M4"/>
<feature type="domain" description="DUF6532" evidence="2">
    <location>
        <begin position="75"/>
        <end position="269"/>
    </location>
</feature>
<protein>
    <recommendedName>
        <fullName evidence="2">DUF6532 domain-containing protein</fullName>
    </recommendedName>
</protein>